<dbReference type="RefSeq" id="XP_035283887.1">
    <property type="nucleotide sequence ID" value="XM_035427996.1"/>
</dbReference>
<reference evidence="5" key="2">
    <citation type="journal article" date="2015" name="Fish Shellfish Immunol.">
        <title>Early steps in the European eel (Anguilla anguilla)-Vibrio vulnificus interaction in the gills: Role of the RtxA13 toxin.</title>
        <authorList>
            <person name="Callol A."/>
            <person name="Pajuelo D."/>
            <person name="Ebbesson L."/>
            <person name="Teles M."/>
            <person name="MacKenzie S."/>
            <person name="Amaro C."/>
        </authorList>
    </citation>
    <scope>NUCLEOTIDE SEQUENCE</scope>
</reference>
<dbReference type="InterPro" id="IPR013320">
    <property type="entry name" value="ConA-like_dom_sf"/>
</dbReference>
<dbReference type="AlphaFoldDB" id="A0A0E9WI78"/>
<feature type="domain" description="Galectin" evidence="4">
    <location>
        <begin position="3"/>
        <end position="134"/>
    </location>
</feature>
<name>A0A0E9WI78_ANGAN</name>
<dbReference type="InterPro" id="IPR001079">
    <property type="entry name" value="Galectin_CRD"/>
</dbReference>
<dbReference type="CDD" id="cd00070">
    <property type="entry name" value="GLECT"/>
    <property type="match status" value="1"/>
</dbReference>
<dbReference type="KEGG" id="aang:118232837"/>
<dbReference type="GO" id="GO:0016936">
    <property type="term" value="F:galactoside binding"/>
    <property type="evidence" value="ECO:0007669"/>
    <property type="project" value="TreeGrafter"/>
</dbReference>
<keyword evidence="2 3" id="KW-0430">Lectin</keyword>
<dbReference type="Pfam" id="PF00337">
    <property type="entry name" value="Gal-bind_lectin"/>
    <property type="match status" value="1"/>
</dbReference>
<dbReference type="PANTHER" id="PTHR11346:SF97">
    <property type="entry name" value="GALECTIN-1"/>
    <property type="match status" value="1"/>
</dbReference>
<dbReference type="GO" id="GO:0043236">
    <property type="term" value="F:laminin binding"/>
    <property type="evidence" value="ECO:0007669"/>
    <property type="project" value="TreeGrafter"/>
</dbReference>
<accession>A0A0E9WI78</accession>
<dbReference type="FunFam" id="2.60.120.200:FF:000021">
    <property type="entry name" value="Galectin"/>
    <property type="match status" value="1"/>
</dbReference>
<dbReference type="InterPro" id="IPR044156">
    <property type="entry name" value="Galectin-like"/>
</dbReference>
<evidence type="ECO:0000313" key="5">
    <source>
        <dbReference type="EMBL" id="JAH89991.1"/>
    </source>
</evidence>
<protein>
    <recommendedName>
        <fullName evidence="3">Galectin</fullName>
    </recommendedName>
</protein>
<dbReference type="GO" id="GO:0030246">
    <property type="term" value="F:carbohydrate binding"/>
    <property type="evidence" value="ECO:0007669"/>
    <property type="project" value="UniProtKB-UniRule"/>
</dbReference>
<dbReference type="PROSITE" id="PS51304">
    <property type="entry name" value="GALECTIN"/>
    <property type="match status" value="1"/>
</dbReference>
<dbReference type="SMART" id="SM00908">
    <property type="entry name" value="Gal-bind_lectin"/>
    <property type="match status" value="1"/>
</dbReference>
<evidence type="ECO:0000259" key="4">
    <source>
        <dbReference type="PROSITE" id="PS51304"/>
    </source>
</evidence>
<evidence type="ECO:0000256" key="1">
    <source>
        <dbReference type="ARBA" id="ARBA00011738"/>
    </source>
</evidence>
<organism evidence="5">
    <name type="scientific">Anguilla anguilla</name>
    <name type="common">European freshwater eel</name>
    <name type="synonym">Muraena anguilla</name>
    <dbReference type="NCBI Taxonomy" id="7936"/>
    <lineage>
        <taxon>Eukaryota</taxon>
        <taxon>Metazoa</taxon>
        <taxon>Chordata</taxon>
        <taxon>Craniata</taxon>
        <taxon>Vertebrata</taxon>
        <taxon>Euteleostomi</taxon>
        <taxon>Actinopterygii</taxon>
        <taxon>Neopterygii</taxon>
        <taxon>Teleostei</taxon>
        <taxon>Anguilliformes</taxon>
        <taxon>Anguillidae</taxon>
        <taxon>Anguilla</taxon>
    </lineage>
</organism>
<dbReference type="GeneID" id="118232837"/>
<dbReference type="PANTHER" id="PTHR11346">
    <property type="entry name" value="GALECTIN"/>
    <property type="match status" value="1"/>
</dbReference>
<reference evidence="5" key="1">
    <citation type="submission" date="2014-11" db="EMBL/GenBank/DDBJ databases">
        <authorList>
            <person name="Amaro Gonzalez C."/>
        </authorList>
    </citation>
    <scope>NUCLEOTIDE SEQUENCE</scope>
</reference>
<dbReference type="SUPFAM" id="SSF49899">
    <property type="entry name" value="Concanavalin A-like lectins/glucanases"/>
    <property type="match status" value="1"/>
</dbReference>
<proteinExistence type="predicted"/>
<comment type="subunit">
    <text evidence="1">Homodimer.</text>
</comment>
<evidence type="ECO:0000256" key="3">
    <source>
        <dbReference type="RuleBase" id="RU102079"/>
    </source>
</evidence>
<dbReference type="SMART" id="SM00276">
    <property type="entry name" value="GLECT"/>
    <property type="match status" value="1"/>
</dbReference>
<dbReference type="Gene3D" id="2.60.120.200">
    <property type="match status" value="1"/>
</dbReference>
<dbReference type="GO" id="GO:0005615">
    <property type="term" value="C:extracellular space"/>
    <property type="evidence" value="ECO:0007669"/>
    <property type="project" value="TreeGrafter"/>
</dbReference>
<sequence length="134" mass="15783">MSELKFKIVDFKPGMELKVKGVPKPNIVRFNINVYDSKDNIALHCDARFDYQDEHRVIVLSCRKDEIWQNSVRSNNFPFQWGQEFEMTITFADDRFYINLHNGHLLQFPNHLADQQYDTISIDGEVTIRSICVN</sequence>
<evidence type="ECO:0000256" key="2">
    <source>
        <dbReference type="ARBA" id="ARBA00022734"/>
    </source>
</evidence>
<dbReference type="EMBL" id="GBXM01018586">
    <property type="protein sequence ID" value="JAH89991.1"/>
    <property type="molecule type" value="Transcribed_RNA"/>
</dbReference>